<dbReference type="AlphaFoldDB" id="A0A427XWQ6"/>
<feature type="compositionally biased region" description="Basic and acidic residues" evidence="1">
    <location>
        <begin position="237"/>
        <end position="254"/>
    </location>
</feature>
<reference evidence="2 3" key="1">
    <citation type="submission" date="2018-11" db="EMBL/GenBank/DDBJ databases">
        <title>Genome sequence of Apiotrichum porosum DSM 27194.</title>
        <authorList>
            <person name="Aliyu H."/>
            <person name="Gorte O."/>
            <person name="Ochsenreither K."/>
        </authorList>
    </citation>
    <scope>NUCLEOTIDE SEQUENCE [LARGE SCALE GENOMIC DNA]</scope>
    <source>
        <strain evidence="2 3">DSM 27194</strain>
    </source>
</reference>
<protein>
    <submittedName>
        <fullName evidence="2">Uncharacterized protein</fullName>
    </submittedName>
</protein>
<feature type="region of interest" description="Disordered" evidence="1">
    <location>
        <begin position="110"/>
        <end position="131"/>
    </location>
</feature>
<feature type="compositionally biased region" description="Basic residues" evidence="1">
    <location>
        <begin position="265"/>
        <end position="275"/>
    </location>
</feature>
<evidence type="ECO:0000256" key="1">
    <source>
        <dbReference type="SAM" id="MobiDB-lite"/>
    </source>
</evidence>
<organism evidence="2 3">
    <name type="scientific">Apiotrichum porosum</name>
    <dbReference type="NCBI Taxonomy" id="105984"/>
    <lineage>
        <taxon>Eukaryota</taxon>
        <taxon>Fungi</taxon>
        <taxon>Dikarya</taxon>
        <taxon>Basidiomycota</taxon>
        <taxon>Agaricomycotina</taxon>
        <taxon>Tremellomycetes</taxon>
        <taxon>Trichosporonales</taxon>
        <taxon>Trichosporonaceae</taxon>
        <taxon>Apiotrichum</taxon>
    </lineage>
</organism>
<sequence length="275" mass="31774">MSQFTFKRKWAAIMMEMADSNPGCHGDNRNFKQRLVELKVLERLDDKQRRLQQRETELDIKQTRLERCEKELEQSRAYFVDLWDDVHERQVALKEDEKLLKQGEKLVKEGENQNETHSHSQQQHPVADTRDARLDTPEVISNEESDSDEETLGDSLMRSLRKKFPNGRASNTEGVVKTKQIDEVPSSGLDWFKARCASVEAELDQPKVRLDTKSVHPKLEAVEAHYKSIFTPLKFHDKPPRAEAACRPHEDSYDRSNPSSALPTLRRRSSKQAPG</sequence>
<feature type="region of interest" description="Disordered" evidence="1">
    <location>
        <begin position="237"/>
        <end position="275"/>
    </location>
</feature>
<dbReference type="EMBL" id="RSCE01000004">
    <property type="protein sequence ID" value="RSH83284.1"/>
    <property type="molecule type" value="Genomic_DNA"/>
</dbReference>
<dbReference type="RefSeq" id="XP_028477236.1">
    <property type="nucleotide sequence ID" value="XM_028622344.1"/>
</dbReference>
<proteinExistence type="predicted"/>
<dbReference type="GeneID" id="39591502"/>
<keyword evidence="3" id="KW-1185">Reference proteome</keyword>
<comment type="caution">
    <text evidence="2">The sequence shown here is derived from an EMBL/GenBank/DDBJ whole genome shotgun (WGS) entry which is preliminary data.</text>
</comment>
<dbReference type="Proteomes" id="UP000279236">
    <property type="component" value="Unassembled WGS sequence"/>
</dbReference>
<accession>A0A427XWQ6</accession>
<evidence type="ECO:0000313" key="3">
    <source>
        <dbReference type="Proteomes" id="UP000279236"/>
    </source>
</evidence>
<name>A0A427XWQ6_9TREE</name>
<gene>
    <name evidence="2" type="ORF">EHS24_006959</name>
</gene>
<evidence type="ECO:0000313" key="2">
    <source>
        <dbReference type="EMBL" id="RSH83284.1"/>
    </source>
</evidence>